<gene>
    <name evidence="1" type="ORF">FIE12Z_7639</name>
</gene>
<comment type="caution">
    <text evidence="1">The sequence shown here is derived from an EMBL/GenBank/DDBJ whole genome shotgun (WGS) entry which is preliminary data.</text>
</comment>
<sequence>MDFSEYFLPECFPPRDPSLQVRSVPHKRFFDICSFGPGADPAIQRTARLVGEVDLNVRPSDYSSDHEFDSQVFERERHQNMWIRDGEDWLDYKKRTDDVRKLLSALEDYQNKTRGPLGSAITDPTWGFYIFVTSYTDEASQKLEDAVEVLVQFVLRSLRRMSPSLYSEEATKRFKFDVIQNREALENASEDRVREEFRAQLRGTGMLEDDLMFRGIGPSRFSACILFDQKIIEDLSNISFGLDVEEDELCFEDICVRMIDPKWDYPAQPYPNTIEDDVPYRGADNCPITGIAELYRRMEGDLMKEYPIADSMV</sequence>
<name>A0A395MJS5_9HYPO</name>
<accession>A0A395MJS5</accession>
<reference evidence="1 2" key="1">
    <citation type="journal article" date="2018" name="PLoS Pathog.">
        <title>Evolution of structural diversity of trichothecenes, a family of toxins produced by plant pathogenic and entomopathogenic fungi.</title>
        <authorList>
            <person name="Proctor R.H."/>
            <person name="McCormick S.P."/>
            <person name="Kim H.S."/>
            <person name="Cardoza R.E."/>
            <person name="Stanley A.M."/>
            <person name="Lindo L."/>
            <person name="Kelly A."/>
            <person name="Brown D.W."/>
            <person name="Lee T."/>
            <person name="Vaughan M.M."/>
            <person name="Alexander N.J."/>
            <person name="Busman M."/>
            <person name="Gutierrez S."/>
        </authorList>
    </citation>
    <scope>NUCLEOTIDE SEQUENCE [LARGE SCALE GENOMIC DNA]</scope>
    <source>
        <strain evidence="1 2">NRRL 13405</strain>
    </source>
</reference>
<evidence type="ECO:0000313" key="1">
    <source>
        <dbReference type="EMBL" id="RFN48188.1"/>
    </source>
</evidence>
<organism evidence="1 2">
    <name type="scientific">Fusarium flagelliforme</name>
    <dbReference type="NCBI Taxonomy" id="2675880"/>
    <lineage>
        <taxon>Eukaryota</taxon>
        <taxon>Fungi</taxon>
        <taxon>Dikarya</taxon>
        <taxon>Ascomycota</taxon>
        <taxon>Pezizomycotina</taxon>
        <taxon>Sordariomycetes</taxon>
        <taxon>Hypocreomycetidae</taxon>
        <taxon>Hypocreales</taxon>
        <taxon>Nectriaceae</taxon>
        <taxon>Fusarium</taxon>
        <taxon>Fusarium incarnatum-equiseti species complex</taxon>
    </lineage>
</organism>
<dbReference type="AlphaFoldDB" id="A0A395MJS5"/>
<dbReference type="OrthoDB" id="5101662at2759"/>
<dbReference type="Proteomes" id="UP000265631">
    <property type="component" value="Unassembled WGS sequence"/>
</dbReference>
<protein>
    <submittedName>
        <fullName evidence="1">Uncharacterized protein</fullName>
    </submittedName>
</protein>
<dbReference type="EMBL" id="PXXK01000219">
    <property type="protein sequence ID" value="RFN48188.1"/>
    <property type="molecule type" value="Genomic_DNA"/>
</dbReference>
<evidence type="ECO:0000313" key="2">
    <source>
        <dbReference type="Proteomes" id="UP000265631"/>
    </source>
</evidence>
<keyword evidence="2" id="KW-1185">Reference proteome</keyword>
<proteinExistence type="predicted"/>